<feature type="signal peptide" evidence="2">
    <location>
        <begin position="1"/>
        <end position="23"/>
    </location>
</feature>
<protein>
    <recommendedName>
        <fullName evidence="4">Secreted protein</fullName>
    </recommendedName>
</protein>
<evidence type="ECO:0000313" key="3">
    <source>
        <dbReference type="EMBL" id="CCC51223.1"/>
    </source>
</evidence>
<dbReference type="AlphaFoldDB" id="G0U5S2"/>
<evidence type="ECO:0000256" key="2">
    <source>
        <dbReference type="SAM" id="SignalP"/>
    </source>
</evidence>
<organism evidence="3">
    <name type="scientific">Trypanosoma vivax (strain Y486)</name>
    <dbReference type="NCBI Taxonomy" id="1055687"/>
    <lineage>
        <taxon>Eukaryota</taxon>
        <taxon>Discoba</taxon>
        <taxon>Euglenozoa</taxon>
        <taxon>Kinetoplastea</taxon>
        <taxon>Metakinetoplastina</taxon>
        <taxon>Trypanosomatida</taxon>
        <taxon>Trypanosomatidae</taxon>
        <taxon>Trypanosoma</taxon>
        <taxon>Duttonella</taxon>
    </lineage>
</organism>
<reference evidence="3" key="1">
    <citation type="journal article" date="2012" name="Proc. Natl. Acad. Sci. U.S.A.">
        <title>Antigenic diversity is generated by distinct evolutionary mechanisms in African trypanosome species.</title>
        <authorList>
            <person name="Jackson A.P."/>
            <person name="Berry A."/>
            <person name="Aslett M."/>
            <person name="Allison H.C."/>
            <person name="Burton P."/>
            <person name="Vavrova-Anderson J."/>
            <person name="Brown R."/>
            <person name="Browne H."/>
            <person name="Corton N."/>
            <person name="Hauser H."/>
            <person name="Gamble J."/>
            <person name="Gilderthorp R."/>
            <person name="Marcello L."/>
            <person name="McQuillan J."/>
            <person name="Otto T.D."/>
            <person name="Quail M.A."/>
            <person name="Sanders M.J."/>
            <person name="van Tonder A."/>
            <person name="Ginger M.L."/>
            <person name="Field M.C."/>
            <person name="Barry J.D."/>
            <person name="Hertz-Fowler C."/>
            <person name="Berriman M."/>
        </authorList>
    </citation>
    <scope>NUCLEOTIDE SEQUENCE</scope>
    <source>
        <strain evidence="3">Y486</strain>
    </source>
</reference>
<evidence type="ECO:0008006" key="4">
    <source>
        <dbReference type="Google" id="ProtNLM"/>
    </source>
</evidence>
<sequence length="173" mass="20058">MPIFFFFFFFFFFFLELQAFARGTSFNRNIVLCRSVTLPTLYAHVRTSSLPLSHDNSTARMWRYRLPREVFLFFSFSLFLRASGCHSAAVVAFVLLNSSPLKKNGEGAGKKRKRLHRHLPLSLLKHSYDHIFDLAEFLLLRTSQPFSQSLLPSSLPLFSPAFFFSLLLFRSIS</sequence>
<dbReference type="VEuPathDB" id="TriTrypDB:TvY486_1002760"/>
<keyword evidence="2" id="KW-0732">Signal</keyword>
<keyword evidence="1" id="KW-0812">Transmembrane</keyword>
<accession>G0U5S2</accession>
<dbReference type="EMBL" id="HE573026">
    <property type="protein sequence ID" value="CCC51223.1"/>
    <property type="molecule type" value="Genomic_DNA"/>
</dbReference>
<feature type="transmembrane region" description="Helical" evidence="1">
    <location>
        <begin position="150"/>
        <end position="169"/>
    </location>
</feature>
<gene>
    <name evidence="3" type="ORF">TVY486_1002760</name>
</gene>
<evidence type="ECO:0000256" key="1">
    <source>
        <dbReference type="SAM" id="Phobius"/>
    </source>
</evidence>
<name>G0U5S2_TRYVY</name>
<keyword evidence="1" id="KW-1133">Transmembrane helix</keyword>
<feature type="transmembrane region" description="Helical" evidence="1">
    <location>
        <begin position="70"/>
        <end position="96"/>
    </location>
</feature>
<keyword evidence="1" id="KW-0472">Membrane</keyword>
<proteinExistence type="predicted"/>
<feature type="chain" id="PRO_5003410438" description="Secreted protein" evidence="2">
    <location>
        <begin position="24"/>
        <end position="173"/>
    </location>
</feature>